<organism evidence="4 5">
    <name type="scientific">Stephania japonica</name>
    <dbReference type="NCBI Taxonomy" id="461633"/>
    <lineage>
        <taxon>Eukaryota</taxon>
        <taxon>Viridiplantae</taxon>
        <taxon>Streptophyta</taxon>
        <taxon>Embryophyta</taxon>
        <taxon>Tracheophyta</taxon>
        <taxon>Spermatophyta</taxon>
        <taxon>Magnoliopsida</taxon>
        <taxon>Ranunculales</taxon>
        <taxon>Menispermaceae</taxon>
        <taxon>Menispermoideae</taxon>
        <taxon>Cissampelideae</taxon>
        <taxon>Stephania</taxon>
    </lineage>
</organism>
<dbReference type="InterPro" id="IPR029063">
    <property type="entry name" value="SAM-dependent_MTases_sf"/>
</dbReference>
<dbReference type="PROSITE" id="PS50013">
    <property type="entry name" value="CHROMO_2"/>
    <property type="match status" value="1"/>
</dbReference>
<dbReference type="GO" id="GO:0005634">
    <property type="term" value="C:nucleus"/>
    <property type="evidence" value="ECO:0007669"/>
    <property type="project" value="UniProtKB-SubCell"/>
</dbReference>
<dbReference type="InterPro" id="IPR000953">
    <property type="entry name" value="Chromo/chromo_shadow_dom"/>
</dbReference>
<name>A0AAP0IXD0_9MAGN</name>
<dbReference type="CDD" id="cd18635">
    <property type="entry name" value="CD_CMT3_like"/>
    <property type="match status" value="1"/>
</dbReference>
<dbReference type="PROSITE" id="PS00598">
    <property type="entry name" value="CHROMO_1"/>
    <property type="match status" value="1"/>
</dbReference>
<evidence type="ECO:0000313" key="4">
    <source>
        <dbReference type="EMBL" id="KAK9122643.1"/>
    </source>
</evidence>
<dbReference type="GO" id="GO:0003677">
    <property type="term" value="F:DNA binding"/>
    <property type="evidence" value="ECO:0007669"/>
    <property type="project" value="TreeGrafter"/>
</dbReference>
<evidence type="ECO:0000256" key="1">
    <source>
        <dbReference type="ARBA" id="ARBA00004123"/>
    </source>
</evidence>
<gene>
    <name evidence="4" type="ORF">Sjap_012245</name>
</gene>
<dbReference type="Pfam" id="PF00385">
    <property type="entry name" value="Chromo"/>
    <property type="match status" value="1"/>
</dbReference>
<comment type="subcellular location">
    <subcellularLocation>
        <location evidence="1">Nucleus</location>
    </subcellularLocation>
</comment>
<accession>A0AAP0IXD0</accession>
<dbReference type="Gene3D" id="3.40.50.150">
    <property type="entry name" value="Vaccinia Virus protein VP39"/>
    <property type="match status" value="1"/>
</dbReference>
<keyword evidence="2" id="KW-0539">Nucleus</keyword>
<protein>
    <recommendedName>
        <fullName evidence="3">Chromo domain-containing protein</fullName>
    </recommendedName>
</protein>
<dbReference type="InterPro" id="IPR050390">
    <property type="entry name" value="C5-Methyltransferase"/>
</dbReference>
<dbReference type="AlphaFoldDB" id="A0AAP0IXD0"/>
<reference evidence="4 5" key="1">
    <citation type="submission" date="2024-01" db="EMBL/GenBank/DDBJ databases">
        <title>Genome assemblies of Stephania.</title>
        <authorList>
            <person name="Yang L."/>
        </authorList>
    </citation>
    <scope>NUCLEOTIDE SEQUENCE [LARGE SCALE GENOMIC DNA]</scope>
    <source>
        <strain evidence="4">QJT</strain>
        <tissue evidence="4">Leaf</tissue>
    </source>
</reference>
<dbReference type="PANTHER" id="PTHR10629">
    <property type="entry name" value="CYTOSINE-SPECIFIC METHYLTRANSFERASE"/>
    <property type="match status" value="1"/>
</dbReference>
<dbReference type="InterPro" id="IPR023780">
    <property type="entry name" value="Chromo_domain"/>
</dbReference>
<evidence type="ECO:0000256" key="2">
    <source>
        <dbReference type="ARBA" id="ARBA00023242"/>
    </source>
</evidence>
<dbReference type="GO" id="GO:0044027">
    <property type="term" value="P:negative regulation of gene expression via chromosomal CpG island methylation"/>
    <property type="evidence" value="ECO:0007669"/>
    <property type="project" value="TreeGrafter"/>
</dbReference>
<evidence type="ECO:0000313" key="5">
    <source>
        <dbReference type="Proteomes" id="UP001417504"/>
    </source>
</evidence>
<proteinExistence type="predicted"/>
<dbReference type="EMBL" id="JBBNAE010000005">
    <property type="protein sequence ID" value="KAK9122643.1"/>
    <property type="molecule type" value="Genomic_DNA"/>
</dbReference>
<sequence length="238" mass="26927">MGVKIECQESSVVHKNEKDEMSLLDLYYGCATMSTGLCLGASLAGVNLITRWAVGINKHACDSLELNHLETQVRNGPADVFLTLLKEWERLCNEFSLLGTETSKKRFTLTCCLDDDETVVDNSKVPSGEFEVGRLVGICFGDLNKTRKEKLHFKVRWKGYGPSDETWEPIDGLSKCQGKIKNFVTSGYRIIDQTFYLYRVMSMSFAAALHVKESVDLTVLEIKINLWRILKINNLLFL</sequence>
<comment type="caution">
    <text evidence="4">The sequence shown here is derived from an EMBL/GenBank/DDBJ whole genome shotgun (WGS) entry which is preliminary data.</text>
</comment>
<dbReference type="InterPro" id="IPR016197">
    <property type="entry name" value="Chromo-like_dom_sf"/>
</dbReference>
<dbReference type="SMART" id="SM00298">
    <property type="entry name" value="CHROMO"/>
    <property type="match status" value="1"/>
</dbReference>
<keyword evidence="5" id="KW-1185">Reference proteome</keyword>
<evidence type="ECO:0000259" key="3">
    <source>
        <dbReference type="PROSITE" id="PS50013"/>
    </source>
</evidence>
<dbReference type="Proteomes" id="UP001417504">
    <property type="component" value="Unassembled WGS sequence"/>
</dbReference>
<dbReference type="PANTHER" id="PTHR10629:SF42">
    <property type="entry name" value="DNA (CYTOSINE-5)-METHYLTRANSFERASE CMT1-RELATED"/>
    <property type="match status" value="1"/>
</dbReference>
<dbReference type="InterPro" id="IPR023779">
    <property type="entry name" value="Chromodomain_CS"/>
</dbReference>
<dbReference type="SUPFAM" id="SSF54160">
    <property type="entry name" value="Chromo domain-like"/>
    <property type="match status" value="1"/>
</dbReference>
<dbReference type="GO" id="GO:0003886">
    <property type="term" value="F:DNA (cytosine-5-)-methyltransferase activity"/>
    <property type="evidence" value="ECO:0007669"/>
    <property type="project" value="TreeGrafter"/>
</dbReference>
<feature type="domain" description="Chromo" evidence="3">
    <location>
        <begin position="130"/>
        <end position="183"/>
    </location>
</feature>